<gene>
    <name evidence="2" type="ORF">NDU88_004657</name>
</gene>
<keyword evidence="3" id="KW-1185">Reference proteome</keyword>
<evidence type="ECO:0000313" key="2">
    <source>
        <dbReference type="EMBL" id="KAJ1091537.1"/>
    </source>
</evidence>
<feature type="region of interest" description="Disordered" evidence="1">
    <location>
        <begin position="1"/>
        <end position="40"/>
    </location>
</feature>
<protein>
    <submittedName>
        <fullName evidence="2">Uncharacterized protein</fullName>
    </submittedName>
</protein>
<evidence type="ECO:0000256" key="1">
    <source>
        <dbReference type="SAM" id="MobiDB-lite"/>
    </source>
</evidence>
<organism evidence="2 3">
    <name type="scientific">Pleurodeles waltl</name>
    <name type="common">Iberian ribbed newt</name>
    <dbReference type="NCBI Taxonomy" id="8319"/>
    <lineage>
        <taxon>Eukaryota</taxon>
        <taxon>Metazoa</taxon>
        <taxon>Chordata</taxon>
        <taxon>Craniata</taxon>
        <taxon>Vertebrata</taxon>
        <taxon>Euteleostomi</taxon>
        <taxon>Amphibia</taxon>
        <taxon>Batrachia</taxon>
        <taxon>Caudata</taxon>
        <taxon>Salamandroidea</taxon>
        <taxon>Salamandridae</taxon>
        <taxon>Pleurodelinae</taxon>
        <taxon>Pleurodeles</taxon>
    </lineage>
</organism>
<dbReference type="AlphaFoldDB" id="A0AAV7LKF1"/>
<dbReference type="EMBL" id="JANPWB010000015">
    <property type="protein sequence ID" value="KAJ1091537.1"/>
    <property type="molecule type" value="Genomic_DNA"/>
</dbReference>
<reference evidence="2" key="1">
    <citation type="journal article" date="2022" name="bioRxiv">
        <title>Sequencing and chromosome-scale assembly of the giantPleurodeles waltlgenome.</title>
        <authorList>
            <person name="Brown T."/>
            <person name="Elewa A."/>
            <person name="Iarovenko S."/>
            <person name="Subramanian E."/>
            <person name="Araus A.J."/>
            <person name="Petzold A."/>
            <person name="Susuki M."/>
            <person name="Suzuki K.-i.T."/>
            <person name="Hayashi T."/>
            <person name="Toyoda A."/>
            <person name="Oliveira C."/>
            <person name="Osipova E."/>
            <person name="Leigh N.D."/>
            <person name="Simon A."/>
            <person name="Yun M.H."/>
        </authorList>
    </citation>
    <scope>NUCLEOTIDE SEQUENCE</scope>
    <source>
        <strain evidence="2">20211129_DDA</strain>
        <tissue evidence="2">Liver</tissue>
    </source>
</reference>
<comment type="caution">
    <text evidence="2">The sequence shown here is derived from an EMBL/GenBank/DDBJ whole genome shotgun (WGS) entry which is preliminary data.</text>
</comment>
<name>A0AAV7LKF1_PLEWA</name>
<evidence type="ECO:0000313" key="3">
    <source>
        <dbReference type="Proteomes" id="UP001066276"/>
    </source>
</evidence>
<dbReference type="Proteomes" id="UP001066276">
    <property type="component" value="Chromosome 11"/>
</dbReference>
<accession>A0AAV7LKF1</accession>
<proteinExistence type="predicted"/>
<sequence length="133" mass="14694">MACAQQGVGTHRSILRSPRGHPEEDDTHSPAPPPQQLSSPLFGLELLSSGAFTAQHWVAGFPPWARRHVFALWPRFVAGSCRPKTVPQLGLSFMSVSSRHRAPAFLVRSWCRSRMLRSLRAPGLPASLVQHLL</sequence>